<dbReference type="InterPro" id="IPR001173">
    <property type="entry name" value="Glyco_trans_2-like"/>
</dbReference>
<dbReference type="SUPFAM" id="SSF53448">
    <property type="entry name" value="Nucleotide-diphospho-sugar transferases"/>
    <property type="match status" value="1"/>
</dbReference>
<evidence type="ECO:0000259" key="4">
    <source>
        <dbReference type="Pfam" id="PF00535"/>
    </source>
</evidence>
<dbReference type="EMBL" id="JBHSUC010000021">
    <property type="protein sequence ID" value="MFC6363186.1"/>
    <property type="molecule type" value="Genomic_DNA"/>
</dbReference>
<dbReference type="Gene3D" id="3.90.550.10">
    <property type="entry name" value="Spore Coat Polysaccharide Biosynthesis Protein SpsA, Chain A"/>
    <property type="match status" value="1"/>
</dbReference>
<feature type="domain" description="Glycosyltransferase 2-like" evidence="4">
    <location>
        <begin position="7"/>
        <end position="113"/>
    </location>
</feature>
<comment type="caution">
    <text evidence="5">The sequence shown here is derived from an EMBL/GenBank/DDBJ whole genome shotgun (WGS) entry which is preliminary data.</text>
</comment>
<dbReference type="RefSeq" id="WP_343877090.1">
    <property type="nucleotide sequence ID" value="NZ_BAAAFW010000056.1"/>
</dbReference>
<dbReference type="Pfam" id="PF00535">
    <property type="entry name" value="Glycos_transf_2"/>
    <property type="match status" value="1"/>
</dbReference>
<evidence type="ECO:0000313" key="5">
    <source>
        <dbReference type="EMBL" id="MFC6363186.1"/>
    </source>
</evidence>
<dbReference type="GO" id="GO:0016757">
    <property type="term" value="F:glycosyltransferase activity"/>
    <property type="evidence" value="ECO:0007669"/>
    <property type="project" value="UniProtKB-KW"/>
</dbReference>
<comment type="similarity">
    <text evidence="1">Belongs to the glycosyltransferase 2 family.</text>
</comment>
<keyword evidence="6" id="KW-1185">Reference proteome</keyword>
<organism evidence="5 6">
    <name type="scientific">Tatumella punctata</name>
    <dbReference type="NCBI Taxonomy" id="399969"/>
    <lineage>
        <taxon>Bacteria</taxon>
        <taxon>Pseudomonadati</taxon>
        <taxon>Pseudomonadota</taxon>
        <taxon>Gammaproteobacteria</taxon>
        <taxon>Enterobacterales</taxon>
        <taxon>Erwiniaceae</taxon>
        <taxon>Tatumella</taxon>
    </lineage>
</organism>
<dbReference type="Proteomes" id="UP001596215">
    <property type="component" value="Unassembled WGS sequence"/>
</dbReference>
<dbReference type="PANTHER" id="PTHR43179">
    <property type="entry name" value="RHAMNOSYLTRANSFERASE WBBL"/>
    <property type="match status" value="1"/>
</dbReference>
<proteinExistence type="inferred from homology"/>
<dbReference type="EC" id="2.4.-.-" evidence="5"/>
<evidence type="ECO:0000256" key="2">
    <source>
        <dbReference type="ARBA" id="ARBA00022676"/>
    </source>
</evidence>
<keyword evidence="2 5" id="KW-0328">Glycosyltransferase</keyword>
<evidence type="ECO:0000256" key="1">
    <source>
        <dbReference type="ARBA" id="ARBA00006739"/>
    </source>
</evidence>
<name>A0ABW1VQC5_9GAMM</name>
<evidence type="ECO:0000313" key="6">
    <source>
        <dbReference type="Proteomes" id="UP001596215"/>
    </source>
</evidence>
<dbReference type="PANTHER" id="PTHR43179:SF12">
    <property type="entry name" value="GALACTOFURANOSYLTRANSFERASE GLFT2"/>
    <property type="match status" value="1"/>
</dbReference>
<keyword evidence="3 5" id="KW-0808">Transferase</keyword>
<accession>A0ABW1VQC5</accession>
<protein>
    <submittedName>
        <fullName evidence="5">Glycosyltransferase</fullName>
        <ecNumber evidence="5">2.4.-.-</ecNumber>
    </submittedName>
</protein>
<gene>
    <name evidence="5" type="ORF">ACFP73_13995</name>
</gene>
<reference evidence="6" key="1">
    <citation type="journal article" date="2019" name="Int. J. Syst. Evol. Microbiol.">
        <title>The Global Catalogue of Microorganisms (GCM) 10K type strain sequencing project: providing services to taxonomists for standard genome sequencing and annotation.</title>
        <authorList>
            <consortium name="The Broad Institute Genomics Platform"/>
            <consortium name="The Broad Institute Genome Sequencing Center for Infectious Disease"/>
            <person name="Wu L."/>
            <person name="Ma J."/>
        </authorList>
    </citation>
    <scope>NUCLEOTIDE SEQUENCE [LARGE SCALE GENOMIC DNA]</scope>
    <source>
        <strain evidence="6">CGMCC 4.1530</strain>
    </source>
</reference>
<dbReference type="InterPro" id="IPR029044">
    <property type="entry name" value="Nucleotide-diphossugar_trans"/>
</dbReference>
<evidence type="ECO:0000256" key="3">
    <source>
        <dbReference type="ARBA" id="ARBA00022679"/>
    </source>
</evidence>
<sequence length="270" mass="30790">MDKLSAVIITYYPDIEYVNNFVSKISSCVDNIVIVDNTGDGDLDFVTSKNSCVITNNINEGIAYAQNQGIIKSLQLNSEFIFIFDQDSDVEPDFFIKMLSSYKKNSYRKISCLGPNYEEELKNGISKEDFVIASGSMYSSDTFKRVGLFDSSYFIDLVDVEWCYRAKKYGLYPYVDKSISMNHNIGNNNYPTLFGKVVRIGPPIRQYFLVRNWVFSLKSSSFSFKRKVEIIILMITKVPLFLLCAPHTKRISCVFRGFFHGFINKVGSGS</sequence>